<reference evidence="11 12" key="1">
    <citation type="journal article" date="2021" name="Elife">
        <title>Chloroplast acquisition without the gene transfer in kleptoplastic sea slugs, Plakobranchus ocellatus.</title>
        <authorList>
            <person name="Maeda T."/>
            <person name="Takahashi S."/>
            <person name="Yoshida T."/>
            <person name="Shimamura S."/>
            <person name="Takaki Y."/>
            <person name="Nagai Y."/>
            <person name="Toyoda A."/>
            <person name="Suzuki Y."/>
            <person name="Arimoto A."/>
            <person name="Ishii H."/>
            <person name="Satoh N."/>
            <person name="Nishiyama T."/>
            <person name="Hasebe M."/>
            <person name="Maruyama T."/>
            <person name="Minagawa J."/>
            <person name="Obokata J."/>
            <person name="Shigenobu S."/>
        </authorList>
    </citation>
    <scope>NUCLEOTIDE SEQUENCE [LARGE SCALE GENOMIC DNA]</scope>
</reference>
<evidence type="ECO:0000256" key="5">
    <source>
        <dbReference type="ARBA" id="ARBA00023155"/>
    </source>
</evidence>
<evidence type="ECO:0000256" key="9">
    <source>
        <dbReference type="SAM" id="MobiDB-lite"/>
    </source>
</evidence>
<dbReference type="PRINTS" id="PR00024">
    <property type="entry name" value="HOMEOBOX"/>
</dbReference>
<dbReference type="GO" id="GO:0005634">
    <property type="term" value="C:nucleus"/>
    <property type="evidence" value="ECO:0007669"/>
    <property type="project" value="UniProtKB-SubCell"/>
</dbReference>
<dbReference type="GO" id="GO:0000977">
    <property type="term" value="F:RNA polymerase II transcription regulatory region sequence-specific DNA binding"/>
    <property type="evidence" value="ECO:0007669"/>
    <property type="project" value="TreeGrafter"/>
</dbReference>
<feature type="domain" description="Homeobox" evidence="10">
    <location>
        <begin position="27"/>
        <end position="87"/>
    </location>
</feature>
<keyword evidence="4 7" id="KW-0238">DNA-binding</keyword>
<evidence type="ECO:0000256" key="1">
    <source>
        <dbReference type="ARBA" id="ARBA00004123"/>
    </source>
</evidence>
<dbReference type="InterPro" id="IPR047152">
    <property type="entry name" value="Caudal_homeobox"/>
</dbReference>
<comment type="subcellular location">
    <subcellularLocation>
        <location evidence="1 7 8">Nucleus</location>
    </subcellularLocation>
</comment>
<name>A0AAV4F6R4_9GAST</name>
<protein>
    <submittedName>
        <fullName evidence="11">Homeobox protein CDX</fullName>
    </submittedName>
</protein>
<dbReference type="GO" id="GO:0009948">
    <property type="term" value="P:anterior/posterior axis specification"/>
    <property type="evidence" value="ECO:0007669"/>
    <property type="project" value="TreeGrafter"/>
</dbReference>
<dbReference type="InterPro" id="IPR020479">
    <property type="entry name" value="HD_metazoa"/>
</dbReference>
<dbReference type="GO" id="GO:0009887">
    <property type="term" value="P:animal organ morphogenesis"/>
    <property type="evidence" value="ECO:0007669"/>
    <property type="project" value="TreeGrafter"/>
</dbReference>
<feature type="compositionally biased region" description="Low complexity" evidence="9">
    <location>
        <begin position="291"/>
        <end position="309"/>
    </location>
</feature>
<keyword evidence="12" id="KW-1185">Reference proteome</keyword>
<comment type="caution">
    <text evidence="11">The sequence shown here is derived from an EMBL/GenBank/DDBJ whole genome shotgun (WGS) entry which is preliminary data.</text>
</comment>
<sequence>MRSRPQGEIVEECDNQGHASVFPGKTRTKDKYRVVYSDHQRLELEKEFHFSKYITIRRKAEIAGQLGLSERQVKIWFQNRRAKERKQNKKREDQSVPSQAGQSPSVNSDGSCKPDSMRGGNDFIGDGSLTHDMNSHHLEPHHQIHQHMAINSAQHEDNHAHSYIPKLEIKEEEMSVKQEHYQQPQPMANHNGSPLLQGAYLQATLSPQATPTTMTNHASLRTPPSMSTPTNPHAHYHSHNGMLGRNLQHGRAIPTMDCYHSPRANFVSTSTPTSTGTDEMVYRLPVTSAADSSGNSMNLSGSSDSGIIS</sequence>
<dbReference type="Gene3D" id="1.10.10.60">
    <property type="entry name" value="Homeodomain-like"/>
    <property type="match status" value="1"/>
</dbReference>
<organism evidence="11 12">
    <name type="scientific">Elysia marginata</name>
    <dbReference type="NCBI Taxonomy" id="1093978"/>
    <lineage>
        <taxon>Eukaryota</taxon>
        <taxon>Metazoa</taxon>
        <taxon>Spiralia</taxon>
        <taxon>Lophotrochozoa</taxon>
        <taxon>Mollusca</taxon>
        <taxon>Gastropoda</taxon>
        <taxon>Heterobranchia</taxon>
        <taxon>Euthyneura</taxon>
        <taxon>Panpulmonata</taxon>
        <taxon>Sacoglossa</taxon>
        <taxon>Placobranchoidea</taxon>
        <taxon>Plakobranchidae</taxon>
        <taxon>Elysia</taxon>
    </lineage>
</organism>
<evidence type="ECO:0000256" key="6">
    <source>
        <dbReference type="ARBA" id="ARBA00023242"/>
    </source>
</evidence>
<proteinExistence type="inferred from homology"/>
<comment type="similarity">
    <text evidence="2">Belongs to the Caudal homeobox family.</text>
</comment>
<keyword evidence="5 7" id="KW-0371">Homeobox</keyword>
<dbReference type="Proteomes" id="UP000762676">
    <property type="component" value="Unassembled WGS sequence"/>
</dbReference>
<dbReference type="InterPro" id="IPR009057">
    <property type="entry name" value="Homeodomain-like_sf"/>
</dbReference>
<dbReference type="FunFam" id="1.10.10.60:FF:000574">
    <property type="entry name" value="Homeobox protein CHOX-CAD2"/>
    <property type="match status" value="1"/>
</dbReference>
<dbReference type="PANTHER" id="PTHR24332">
    <property type="entry name" value="HOMEOBOX PROTEIN CDX"/>
    <property type="match status" value="1"/>
</dbReference>
<dbReference type="InterPro" id="IPR017970">
    <property type="entry name" value="Homeobox_CS"/>
</dbReference>
<dbReference type="GO" id="GO:0030154">
    <property type="term" value="P:cell differentiation"/>
    <property type="evidence" value="ECO:0007669"/>
    <property type="project" value="TreeGrafter"/>
</dbReference>
<feature type="region of interest" description="Disordered" evidence="9">
    <location>
        <begin position="81"/>
        <end position="135"/>
    </location>
</feature>
<evidence type="ECO:0000256" key="3">
    <source>
        <dbReference type="ARBA" id="ARBA00022473"/>
    </source>
</evidence>
<evidence type="ECO:0000256" key="4">
    <source>
        <dbReference type="ARBA" id="ARBA00023125"/>
    </source>
</evidence>
<accession>A0AAV4F6R4</accession>
<feature type="region of interest" description="Disordered" evidence="9">
    <location>
        <begin position="288"/>
        <end position="309"/>
    </location>
</feature>
<dbReference type="SMART" id="SM00389">
    <property type="entry name" value="HOX"/>
    <property type="match status" value="1"/>
</dbReference>
<dbReference type="CDD" id="cd00086">
    <property type="entry name" value="homeodomain"/>
    <property type="match status" value="1"/>
</dbReference>
<dbReference type="SUPFAM" id="SSF46689">
    <property type="entry name" value="Homeodomain-like"/>
    <property type="match status" value="1"/>
</dbReference>
<evidence type="ECO:0000256" key="2">
    <source>
        <dbReference type="ARBA" id="ARBA00010341"/>
    </source>
</evidence>
<dbReference type="InterPro" id="IPR001356">
    <property type="entry name" value="HD"/>
</dbReference>
<evidence type="ECO:0000313" key="12">
    <source>
        <dbReference type="Proteomes" id="UP000762676"/>
    </source>
</evidence>
<feature type="compositionally biased region" description="Polar residues" evidence="9">
    <location>
        <begin position="95"/>
        <end position="110"/>
    </location>
</feature>
<keyword evidence="6 7" id="KW-0539">Nucleus</keyword>
<dbReference type="PRINTS" id="PR00031">
    <property type="entry name" value="HTHREPRESSR"/>
</dbReference>
<evidence type="ECO:0000256" key="7">
    <source>
        <dbReference type="PROSITE-ProRule" id="PRU00108"/>
    </source>
</evidence>
<dbReference type="GO" id="GO:0000981">
    <property type="term" value="F:DNA-binding transcription factor activity, RNA polymerase II-specific"/>
    <property type="evidence" value="ECO:0007669"/>
    <property type="project" value="InterPro"/>
</dbReference>
<feature type="region of interest" description="Disordered" evidence="9">
    <location>
        <begin position="210"/>
        <end position="230"/>
    </location>
</feature>
<dbReference type="AlphaFoldDB" id="A0AAV4F6R4"/>
<evidence type="ECO:0000256" key="8">
    <source>
        <dbReference type="RuleBase" id="RU000682"/>
    </source>
</evidence>
<gene>
    <name evidence="11" type="ORF">ElyMa_002021800</name>
</gene>
<evidence type="ECO:0000259" key="10">
    <source>
        <dbReference type="PROSITE" id="PS50071"/>
    </source>
</evidence>
<evidence type="ECO:0000313" key="11">
    <source>
        <dbReference type="EMBL" id="GFR68486.1"/>
    </source>
</evidence>
<dbReference type="InterPro" id="IPR000047">
    <property type="entry name" value="HTH_motif"/>
</dbReference>
<dbReference type="PROSITE" id="PS50071">
    <property type="entry name" value="HOMEOBOX_2"/>
    <property type="match status" value="1"/>
</dbReference>
<dbReference type="PROSITE" id="PS00027">
    <property type="entry name" value="HOMEOBOX_1"/>
    <property type="match status" value="1"/>
</dbReference>
<keyword evidence="3" id="KW-0217">Developmental protein</keyword>
<dbReference type="Pfam" id="PF00046">
    <property type="entry name" value="Homeodomain"/>
    <property type="match status" value="1"/>
</dbReference>
<feature type="DNA-binding region" description="Homeobox" evidence="7">
    <location>
        <begin position="29"/>
        <end position="88"/>
    </location>
</feature>
<dbReference type="EMBL" id="BMAT01004125">
    <property type="protein sequence ID" value="GFR68486.1"/>
    <property type="molecule type" value="Genomic_DNA"/>
</dbReference>
<dbReference type="PANTHER" id="PTHR24332:SF9">
    <property type="entry name" value="HOMEOTIC PROTEIN CAUDAL"/>
    <property type="match status" value="1"/>
</dbReference>